<dbReference type="GO" id="GO:0009451">
    <property type="term" value="P:RNA modification"/>
    <property type="evidence" value="ECO:0007669"/>
    <property type="project" value="InterPro"/>
</dbReference>
<feature type="repeat" description="PPR" evidence="3">
    <location>
        <begin position="159"/>
        <end position="193"/>
    </location>
</feature>
<evidence type="ECO:0000256" key="4">
    <source>
        <dbReference type="SAM" id="MobiDB-lite"/>
    </source>
</evidence>
<protein>
    <recommendedName>
        <fullName evidence="5">DYW domain-containing protein</fullName>
    </recommendedName>
</protein>
<feature type="repeat" description="PPR" evidence="3">
    <location>
        <begin position="364"/>
        <end position="399"/>
    </location>
</feature>
<dbReference type="PROSITE" id="PS51375">
    <property type="entry name" value="PPR"/>
    <property type="match status" value="5"/>
</dbReference>
<organism evidence="6 7">
    <name type="scientific">Carnegiea gigantea</name>
    <dbReference type="NCBI Taxonomy" id="171969"/>
    <lineage>
        <taxon>Eukaryota</taxon>
        <taxon>Viridiplantae</taxon>
        <taxon>Streptophyta</taxon>
        <taxon>Embryophyta</taxon>
        <taxon>Tracheophyta</taxon>
        <taxon>Spermatophyta</taxon>
        <taxon>Magnoliopsida</taxon>
        <taxon>eudicotyledons</taxon>
        <taxon>Gunneridae</taxon>
        <taxon>Pentapetalae</taxon>
        <taxon>Caryophyllales</taxon>
        <taxon>Cactineae</taxon>
        <taxon>Cactaceae</taxon>
        <taxon>Cactoideae</taxon>
        <taxon>Echinocereeae</taxon>
        <taxon>Carnegiea</taxon>
    </lineage>
</organism>
<dbReference type="Pfam" id="PF13041">
    <property type="entry name" value="PPR_2"/>
    <property type="match status" value="2"/>
</dbReference>
<dbReference type="InterPro" id="IPR046848">
    <property type="entry name" value="E_motif"/>
</dbReference>
<dbReference type="FunFam" id="1.25.40.10:FF:000515">
    <property type="entry name" value="Pentatricopeptide repeat-containing protein chloroplastic"/>
    <property type="match status" value="1"/>
</dbReference>
<dbReference type="EMBL" id="JAKOGI010000479">
    <property type="protein sequence ID" value="KAJ8434410.1"/>
    <property type="molecule type" value="Genomic_DNA"/>
</dbReference>
<reference evidence="6" key="1">
    <citation type="submission" date="2022-04" db="EMBL/GenBank/DDBJ databases">
        <title>Carnegiea gigantea Genome sequencing and assembly v2.</title>
        <authorList>
            <person name="Copetti D."/>
            <person name="Sanderson M.J."/>
            <person name="Burquez A."/>
            <person name="Wojciechowski M.F."/>
        </authorList>
    </citation>
    <scope>NUCLEOTIDE SEQUENCE</scope>
    <source>
        <strain evidence="6">SGP5-SGP5p</strain>
        <tissue evidence="6">Aerial part</tissue>
    </source>
</reference>
<dbReference type="InterPro" id="IPR046849">
    <property type="entry name" value="E2_motif"/>
</dbReference>
<dbReference type="PANTHER" id="PTHR47926">
    <property type="entry name" value="PENTATRICOPEPTIDE REPEAT-CONTAINING PROTEIN"/>
    <property type="match status" value="1"/>
</dbReference>
<gene>
    <name evidence="6" type="ORF">Cgig2_002612</name>
</gene>
<feature type="repeat" description="PPR" evidence="3">
    <location>
        <begin position="466"/>
        <end position="500"/>
    </location>
</feature>
<sequence>MSSLNQVVFPTSILLSSSSPSVPAHQQRILPHHKNPCQSSSSLISSTPTKPSSEPRSKSSWIENLRSQARSGLLFDAVSTYIAMTTADLAPDNFVFPAILKAAADLQDLDMGKQIHVHVVKFGYGSKYVAVDNTLVNMYGKCGDIGDANMVFDKMSERNQVSWNSMIAALCRHEEWNDALGAFRFMQMEHVEISSFALVSVLLACGSFPSGVGLRLGKQVHGYSLRKGDAATHLINALMAMYAKLGKLDYSRSLLNVFEDRNLVTWNTIISSYTQKGHFSEALEFLKLMVSEGVRPDDVTIASILPTCAHLELLDLGKEIHAYVMRNLDLSENLFVASALVDMYCNCKQVISGARIFNRTMTRNISVWNAMLAGYAQNGHFDEALRLFIEMLEVAALSPNSTTMASVLPSFVRSQAFLDAESIHGFVIKLGFGKDMYVQNALMDMYSRLGKIETSKAIFDSMEFEDIVSWNTMITGFVVCGQHSDAFLLLHEMHSFRRKDGGGDGNKNHAGCCFRANSITLMAILPGCASLSALAKGKEIHAYAIKNNLASDVAVGSALVDMYAKCGCLNLSRKVFDEMPKKNVITWNVLIMAYGMHGQGTEALNLFRTMAAQVSRGTEVQPNDVTFIAVFAACSHSGLVDEGLNLFYNMRAEYGIEPTADHYACIVDLLGRAGKLNDAYELINNMPVQHDKTGAWSSLLGACRVHKDLELGQIAARNLIEAEPRVDSHYVLLSNIYASAGLWEKAMEVRKNMKQMGVRKEPGCSWIEFGDKVHRFLAGDLSHPQSEQLYGFVEDLSGRMRKEGYVPDTSCVLHNLDENEKESLLCGHSEKLAIAFGILNTPPGRVIRVAKNLRVCNDCHTATKFISKIEGREIILRDVKRFHHFKDGICSCGDY</sequence>
<name>A0A9Q1K0V4_9CARY</name>
<dbReference type="Proteomes" id="UP001153076">
    <property type="component" value="Unassembled WGS sequence"/>
</dbReference>
<dbReference type="Pfam" id="PF20430">
    <property type="entry name" value="Eplus_motif"/>
    <property type="match status" value="1"/>
</dbReference>
<dbReference type="AlphaFoldDB" id="A0A9Q1K0V4"/>
<keyword evidence="7" id="KW-1185">Reference proteome</keyword>
<feature type="domain" description="DYW" evidence="5">
    <location>
        <begin position="804"/>
        <end position="895"/>
    </location>
</feature>
<dbReference type="GO" id="GO:0003723">
    <property type="term" value="F:RNA binding"/>
    <property type="evidence" value="ECO:0007669"/>
    <property type="project" value="InterPro"/>
</dbReference>
<dbReference type="Pfam" id="PF20431">
    <property type="entry name" value="E_motif"/>
    <property type="match status" value="1"/>
</dbReference>
<dbReference type="InterPro" id="IPR011990">
    <property type="entry name" value="TPR-like_helical_dom_sf"/>
</dbReference>
<dbReference type="FunFam" id="1.25.40.10:FF:000361">
    <property type="entry name" value="Pentatricopeptide repeat-containing protein chloroplastic"/>
    <property type="match status" value="1"/>
</dbReference>
<evidence type="ECO:0000256" key="1">
    <source>
        <dbReference type="ARBA" id="ARBA00006643"/>
    </source>
</evidence>
<proteinExistence type="inferred from homology"/>
<comment type="similarity">
    <text evidence="1">Belongs to the PPR family. PCMP-H subfamily.</text>
</comment>
<feature type="repeat" description="PPR" evidence="3">
    <location>
        <begin position="262"/>
        <end position="296"/>
    </location>
</feature>
<keyword evidence="2" id="KW-0677">Repeat</keyword>
<feature type="region of interest" description="Disordered" evidence="4">
    <location>
        <begin position="32"/>
        <end position="61"/>
    </location>
</feature>
<dbReference type="PANTHER" id="PTHR47926:SF514">
    <property type="entry name" value="TETRATRICOPEPTIDE-LIKE HELICAL DOMAIN SUPERFAMILY, DYW DOMAIN-CONTAINING PROTEIN"/>
    <property type="match status" value="1"/>
</dbReference>
<dbReference type="FunFam" id="1.25.40.10:FF:001359">
    <property type="entry name" value="Pentatricopeptide repeat-containing protein At3g57430, chloroplastic"/>
    <property type="match status" value="1"/>
</dbReference>
<evidence type="ECO:0000256" key="2">
    <source>
        <dbReference type="ARBA" id="ARBA00022737"/>
    </source>
</evidence>
<comment type="caution">
    <text evidence="6">The sequence shown here is derived from an EMBL/GenBank/DDBJ whole genome shotgun (WGS) entry which is preliminary data.</text>
</comment>
<dbReference type="Pfam" id="PF14432">
    <property type="entry name" value="DYW_deaminase"/>
    <property type="match status" value="1"/>
</dbReference>
<evidence type="ECO:0000313" key="7">
    <source>
        <dbReference type="Proteomes" id="UP001153076"/>
    </source>
</evidence>
<dbReference type="FunFam" id="1.25.40.10:FF:000733">
    <property type="entry name" value="Pentatricopeptide repeat-containing protein, chloroplastic"/>
    <property type="match status" value="1"/>
</dbReference>
<evidence type="ECO:0000259" key="5">
    <source>
        <dbReference type="Pfam" id="PF14432"/>
    </source>
</evidence>
<dbReference type="GO" id="GO:0008270">
    <property type="term" value="F:zinc ion binding"/>
    <property type="evidence" value="ECO:0007669"/>
    <property type="project" value="InterPro"/>
</dbReference>
<evidence type="ECO:0000256" key="3">
    <source>
        <dbReference type="PROSITE-ProRule" id="PRU00708"/>
    </source>
</evidence>
<dbReference type="Gene3D" id="1.25.40.10">
    <property type="entry name" value="Tetratricopeptide repeat domain"/>
    <property type="match status" value="6"/>
</dbReference>
<feature type="compositionally biased region" description="Low complexity" evidence="4">
    <location>
        <begin position="39"/>
        <end position="52"/>
    </location>
</feature>
<dbReference type="InterPro" id="IPR046960">
    <property type="entry name" value="PPR_At4g14850-like_plant"/>
</dbReference>
<feature type="repeat" description="PPR" evidence="3">
    <location>
        <begin position="583"/>
        <end position="613"/>
    </location>
</feature>
<dbReference type="NCBIfam" id="TIGR00756">
    <property type="entry name" value="PPR"/>
    <property type="match status" value="6"/>
</dbReference>
<dbReference type="InterPro" id="IPR002885">
    <property type="entry name" value="PPR_rpt"/>
</dbReference>
<dbReference type="InterPro" id="IPR032867">
    <property type="entry name" value="DYW_dom"/>
</dbReference>
<dbReference type="Pfam" id="PF01535">
    <property type="entry name" value="PPR"/>
    <property type="match status" value="7"/>
</dbReference>
<evidence type="ECO:0000313" key="6">
    <source>
        <dbReference type="EMBL" id="KAJ8434410.1"/>
    </source>
</evidence>
<dbReference type="OrthoDB" id="749902at2759"/>
<accession>A0A9Q1K0V4</accession>